<evidence type="ECO:0000313" key="13">
    <source>
        <dbReference type="EMBL" id="MFC4336465.1"/>
    </source>
</evidence>
<feature type="transmembrane region" description="Helical" evidence="11">
    <location>
        <begin position="180"/>
        <end position="201"/>
    </location>
</feature>
<dbReference type="InterPro" id="IPR004670">
    <property type="entry name" value="NhaA"/>
</dbReference>
<evidence type="ECO:0000256" key="2">
    <source>
        <dbReference type="ARBA" id="ARBA00022448"/>
    </source>
</evidence>
<feature type="transmembrane region" description="Helical" evidence="11">
    <location>
        <begin position="382"/>
        <end position="407"/>
    </location>
</feature>
<dbReference type="PANTHER" id="PTHR30341:SF0">
    <property type="entry name" value="NA(+)_H(+) ANTIPORTER NHAA"/>
    <property type="match status" value="1"/>
</dbReference>
<protein>
    <recommendedName>
        <fullName evidence="11">Na(+)/H(+) antiporter NhaA</fullName>
    </recommendedName>
    <alternativeName>
        <fullName evidence="11">Sodium/proton antiporter NhaA</fullName>
    </alternativeName>
</protein>
<evidence type="ECO:0000256" key="11">
    <source>
        <dbReference type="HAMAP-Rule" id="MF_01844"/>
    </source>
</evidence>
<evidence type="ECO:0000256" key="10">
    <source>
        <dbReference type="ARBA" id="ARBA00023201"/>
    </source>
</evidence>
<accession>A0ABV8U056</accession>
<keyword evidence="14" id="KW-1185">Reference proteome</keyword>
<keyword evidence="5 11" id="KW-0812">Transmembrane</keyword>
<keyword evidence="3 11" id="KW-0050">Antiport</keyword>
<dbReference type="HAMAP" id="MF_01844">
    <property type="entry name" value="NhaA"/>
    <property type="match status" value="1"/>
</dbReference>
<feature type="transmembrane region" description="Helical" evidence="11">
    <location>
        <begin position="419"/>
        <end position="439"/>
    </location>
</feature>
<evidence type="ECO:0000256" key="6">
    <source>
        <dbReference type="ARBA" id="ARBA00022989"/>
    </source>
</evidence>
<gene>
    <name evidence="11 13" type="primary">nhaA</name>
    <name evidence="13" type="ORF">ACFPET_14775</name>
</gene>
<evidence type="ECO:0000256" key="9">
    <source>
        <dbReference type="ARBA" id="ARBA00023136"/>
    </source>
</evidence>
<comment type="catalytic activity">
    <reaction evidence="11">
        <text>Na(+)(in) + 2 H(+)(out) = Na(+)(out) + 2 H(+)(in)</text>
        <dbReference type="Rhea" id="RHEA:29251"/>
        <dbReference type="ChEBI" id="CHEBI:15378"/>
        <dbReference type="ChEBI" id="CHEBI:29101"/>
    </reaction>
</comment>
<feature type="region of interest" description="Disordered" evidence="12">
    <location>
        <begin position="445"/>
        <end position="475"/>
    </location>
</feature>
<dbReference type="PANTHER" id="PTHR30341">
    <property type="entry name" value="SODIUM ION/PROTON ANTIPORTER NHAA-RELATED"/>
    <property type="match status" value="1"/>
</dbReference>
<feature type="transmembrane region" description="Helical" evidence="11">
    <location>
        <begin position="125"/>
        <end position="146"/>
    </location>
</feature>
<dbReference type="Proteomes" id="UP001595823">
    <property type="component" value="Unassembled WGS sequence"/>
</dbReference>
<feature type="transmembrane region" description="Helical" evidence="11">
    <location>
        <begin position="152"/>
        <end position="171"/>
    </location>
</feature>
<dbReference type="EMBL" id="JBHSDK010000021">
    <property type="protein sequence ID" value="MFC4336465.1"/>
    <property type="molecule type" value="Genomic_DNA"/>
</dbReference>
<keyword evidence="7 11" id="KW-0915">Sodium</keyword>
<comment type="caution">
    <text evidence="13">The sequence shown here is derived from an EMBL/GenBank/DDBJ whole genome shotgun (WGS) entry which is preliminary data.</text>
</comment>
<keyword evidence="9 11" id="KW-0472">Membrane</keyword>
<dbReference type="NCBIfam" id="TIGR00773">
    <property type="entry name" value="NhaA"/>
    <property type="match status" value="1"/>
</dbReference>
<evidence type="ECO:0000256" key="8">
    <source>
        <dbReference type="ARBA" id="ARBA00023065"/>
    </source>
</evidence>
<sequence>MSEPAPKTDLWETRPTFLHSDKAIARYIGRPAAQFLKIEPAGGLVLLLCAVAALVWANSAAGSTYGEFWHTEITVDLHVTSVSMSLQHWVNDGLMALFFFVVGLEIKSEIVSGELANPKAAVTPIAAALGGMIVPAALFFAFNGGTPGADGWGIPMATDIAFALGVVALFGKRIPSPARIFLLTLAIVDDLGAILVIAVFYTASLSSAWLAVGVAIVAVVVLMRLLRVWSPTVYVILGVALWFALLQSGVHATIAGVVMGLLFSARPLFNPEATRSRLSQKVLTPLDSEDTRKIELLGRESQPPSERIQRRLHPFSTFFVLPVFALANAGVPVTGDALREAFSHNVTIGIVVGLLVGKFVGVMGTSWLVVKLGWGSRPNNTSWGVMAGLAIAAGIGFTVALFVTELAFSGSELLDQAKIGVLAASAIAALLAVLFLAIATRGSKGAAASSDSEATAGGDGSVKSPALGDPVDPRG</sequence>
<comment type="similarity">
    <text evidence="11">Belongs to the NhaA Na(+)/H(+) (TC 2.A.33) antiporter family.</text>
</comment>
<keyword evidence="2 11" id="KW-0813">Transport</keyword>
<evidence type="ECO:0000256" key="1">
    <source>
        <dbReference type="ARBA" id="ARBA00004429"/>
    </source>
</evidence>
<evidence type="ECO:0000256" key="3">
    <source>
        <dbReference type="ARBA" id="ARBA00022449"/>
    </source>
</evidence>
<feature type="transmembrane region" description="Helical" evidence="11">
    <location>
        <begin position="44"/>
        <end position="66"/>
    </location>
</feature>
<proteinExistence type="inferred from homology"/>
<comment type="subcellular location">
    <subcellularLocation>
        <location evidence="1">Cell inner membrane</location>
        <topology evidence="1">Multi-pass membrane protein</topology>
    </subcellularLocation>
    <subcellularLocation>
        <location evidence="11">Cell membrane</location>
        <topology evidence="11">Multi-pass membrane protein</topology>
    </subcellularLocation>
</comment>
<evidence type="ECO:0000256" key="12">
    <source>
        <dbReference type="SAM" id="MobiDB-lite"/>
    </source>
</evidence>
<feature type="transmembrane region" description="Helical" evidence="11">
    <location>
        <begin position="233"/>
        <end position="263"/>
    </location>
</feature>
<dbReference type="InterPro" id="IPR023171">
    <property type="entry name" value="Na/H_antiporter_dom_sf"/>
</dbReference>
<keyword evidence="4 11" id="KW-1003">Cell membrane</keyword>
<evidence type="ECO:0000256" key="5">
    <source>
        <dbReference type="ARBA" id="ARBA00022692"/>
    </source>
</evidence>
<dbReference type="Gene3D" id="1.20.1530.10">
    <property type="entry name" value="Na+/H+ antiporter like domain"/>
    <property type="match status" value="1"/>
</dbReference>
<organism evidence="13 14">
    <name type="scientific">Salininema proteolyticum</name>
    <dbReference type="NCBI Taxonomy" id="1607685"/>
    <lineage>
        <taxon>Bacteria</taxon>
        <taxon>Bacillati</taxon>
        <taxon>Actinomycetota</taxon>
        <taxon>Actinomycetes</taxon>
        <taxon>Glycomycetales</taxon>
        <taxon>Glycomycetaceae</taxon>
        <taxon>Salininema</taxon>
    </lineage>
</organism>
<dbReference type="RefSeq" id="WP_380622434.1">
    <property type="nucleotide sequence ID" value="NZ_JBHSDK010000021.1"/>
</dbReference>
<evidence type="ECO:0000256" key="4">
    <source>
        <dbReference type="ARBA" id="ARBA00022475"/>
    </source>
</evidence>
<feature type="transmembrane region" description="Helical" evidence="11">
    <location>
        <begin position="346"/>
        <end position="370"/>
    </location>
</feature>
<keyword evidence="10 11" id="KW-0739">Sodium transport</keyword>
<comment type="function">
    <text evidence="11">Na(+)/H(+) antiporter that extrudes sodium in exchange for external protons.</text>
</comment>
<keyword evidence="8 11" id="KW-0406">Ion transport</keyword>
<feature type="transmembrane region" description="Helical" evidence="11">
    <location>
        <begin position="207"/>
        <end position="226"/>
    </location>
</feature>
<name>A0ABV8U056_9ACTN</name>
<reference evidence="14" key="1">
    <citation type="journal article" date="2019" name="Int. J. Syst. Evol. Microbiol.">
        <title>The Global Catalogue of Microorganisms (GCM) 10K type strain sequencing project: providing services to taxonomists for standard genome sequencing and annotation.</title>
        <authorList>
            <consortium name="The Broad Institute Genomics Platform"/>
            <consortium name="The Broad Institute Genome Sequencing Center for Infectious Disease"/>
            <person name="Wu L."/>
            <person name="Ma J."/>
        </authorList>
    </citation>
    <scope>NUCLEOTIDE SEQUENCE [LARGE SCALE GENOMIC DNA]</scope>
    <source>
        <strain evidence="14">IBRC-M 10908</strain>
    </source>
</reference>
<keyword evidence="6 11" id="KW-1133">Transmembrane helix</keyword>
<evidence type="ECO:0000313" key="14">
    <source>
        <dbReference type="Proteomes" id="UP001595823"/>
    </source>
</evidence>
<dbReference type="Pfam" id="PF06965">
    <property type="entry name" value="Na_H_antiport_1"/>
    <property type="match status" value="1"/>
</dbReference>
<evidence type="ECO:0000256" key="7">
    <source>
        <dbReference type="ARBA" id="ARBA00023053"/>
    </source>
</evidence>